<gene>
    <name evidence="2" type="ORF">AVDCRST_MAG05-2205</name>
</gene>
<protein>
    <submittedName>
        <fullName evidence="2">Uncharacterized protein</fullName>
    </submittedName>
</protein>
<feature type="non-terminal residue" evidence="2">
    <location>
        <position position="29"/>
    </location>
</feature>
<feature type="region of interest" description="Disordered" evidence="1">
    <location>
        <begin position="1"/>
        <end position="29"/>
    </location>
</feature>
<organism evidence="2">
    <name type="scientific">uncultured Rubrobacteraceae bacterium</name>
    <dbReference type="NCBI Taxonomy" id="349277"/>
    <lineage>
        <taxon>Bacteria</taxon>
        <taxon>Bacillati</taxon>
        <taxon>Actinomycetota</taxon>
        <taxon>Rubrobacteria</taxon>
        <taxon>Rubrobacterales</taxon>
        <taxon>Rubrobacteraceae</taxon>
        <taxon>environmental samples</taxon>
    </lineage>
</organism>
<sequence length="29" mass="3105">GGGAQHRGAYERDHGRHLGVGARQDPGRH</sequence>
<name>A0A6J4SFL3_9ACTN</name>
<proteinExistence type="predicted"/>
<dbReference type="AlphaFoldDB" id="A0A6J4SFL3"/>
<dbReference type="EMBL" id="CADCVM010000232">
    <property type="protein sequence ID" value="CAA9497150.1"/>
    <property type="molecule type" value="Genomic_DNA"/>
</dbReference>
<reference evidence="2" key="1">
    <citation type="submission" date="2020-02" db="EMBL/GenBank/DDBJ databases">
        <authorList>
            <person name="Meier V. D."/>
        </authorList>
    </citation>
    <scope>NUCLEOTIDE SEQUENCE</scope>
    <source>
        <strain evidence="2">AVDCRST_MAG05</strain>
    </source>
</reference>
<feature type="non-terminal residue" evidence="2">
    <location>
        <position position="1"/>
    </location>
</feature>
<evidence type="ECO:0000256" key="1">
    <source>
        <dbReference type="SAM" id="MobiDB-lite"/>
    </source>
</evidence>
<evidence type="ECO:0000313" key="2">
    <source>
        <dbReference type="EMBL" id="CAA9497150.1"/>
    </source>
</evidence>
<accession>A0A6J4SFL3</accession>